<keyword evidence="8" id="KW-1185">Reference proteome</keyword>
<organism evidence="7 8">
    <name type="scientific">Hyphodiscus hymeniophilus</name>
    <dbReference type="NCBI Taxonomy" id="353542"/>
    <lineage>
        <taxon>Eukaryota</taxon>
        <taxon>Fungi</taxon>
        <taxon>Dikarya</taxon>
        <taxon>Ascomycota</taxon>
        <taxon>Pezizomycotina</taxon>
        <taxon>Leotiomycetes</taxon>
        <taxon>Helotiales</taxon>
        <taxon>Hyphodiscaceae</taxon>
        <taxon>Hyphodiscus</taxon>
    </lineage>
</organism>
<evidence type="ECO:0000313" key="8">
    <source>
        <dbReference type="Proteomes" id="UP000785200"/>
    </source>
</evidence>
<dbReference type="Pfam" id="PF01494">
    <property type="entry name" value="FAD_binding_3"/>
    <property type="match status" value="1"/>
</dbReference>
<dbReference type="SUPFAM" id="SSF54373">
    <property type="entry name" value="FAD-linked reductases, C-terminal domain"/>
    <property type="match status" value="1"/>
</dbReference>
<keyword evidence="2" id="KW-0285">Flavoprotein</keyword>
<proteinExistence type="inferred from homology"/>
<dbReference type="InterPro" id="IPR002938">
    <property type="entry name" value="FAD-bd"/>
</dbReference>
<dbReference type="InterPro" id="IPR050493">
    <property type="entry name" value="FAD-dep_Monooxygenase_BioMet"/>
</dbReference>
<feature type="domain" description="FAD-binding" evidence="6">
    <location>
        <begin position="20"/>
        <end position="376"/>
    </location>
</feature>
<comment type="caution">
    <text evidence="7">The sequence shown here is derived from an EMBL/GenBank/DDBJ whole genome shotgun (WGS) entry which is preliminary data.</text>
</comment>
<dbReference type="OrthoDB" id="417877at2759"/>
<dbReference type="InterPro" id="IPR036188">
    <property type="entry name" value="FAD/NAD-bd_sf"/>
</dbReference>
<dbReference type="Proteomes" id="UP000785200">
    <property type="component" value="Unassembled WGS sequence"/>
</dbReference>
<evidence type="ECO:0000256" key="5">
    <source>
        <dbReference type="ARBA" id="ARBA00023033"/>
    </source>
</evidence>
<keyword evidence="5" id="KW-0503">Monooxygenase</keyword>
<dbReference type="SUPFAM" id="SSF51905">
    <property type="entry name" value="FAD/NAD(P)-binding domain"/>
    <property type="match status" value="1"/>
</dbReference>
<gene>
    <name evidence="7" type="ORF">D0Z07_3402</name>
</gene>
<reference evidence="7" key="1">
    <citation type="submission" date="2019-07" db="EMBL/GenBank/DDBJ databases">
        <title>Hyphodiscus hymeniophilus genome sequencing and assembly.</title>
        <authorList>
            <person name="Kramer G."/>
            <person name="Nodwell J."/>
        </authorList>
    </citation>
    <scope>NUCLEOTIDE SEQUENCE</scope>
    <source>
        <strain evidence="7">ATCC 34498</strain>
    </source>
</reference>
<dbReference type="PRINTS" id="PR00420">
    <property type="entry name" value="RNGMNOXGNASE"/>
</dbReference>
<evidence type="ECO:0000259" key="6">
    <source>
        <dbReference type="Pfam" id="PF01494"/>
    </source>
</evidence>
<protein>
    <submittedName>
        <fullName evidence="7">Salicylate 1-monooxygenase</fullName>
    </submittedName>
</protein>
<keyword evidence="3" id="KW-0274">FAD</keyword>
<evidence type="ECO:0000313" key="7">
    <source>
        <dbReference type="EMBL" id="KAG0650134.1"/>
    </source>
</evidence>
<sequence>MPSSNSEHLNHSLPKPSNFTIAIIGGGIGGLTTALSLATFNPSLPASNIIVYEQAPKYSEIGAGVSLGIQAARVFQKLGVWEAADSISGRRTSVHRSNRRWDNDELIVDAPAASSDDKVRQLWLHRAELLEVLYNEISKRRCATLNTEKRVTEVEDHGSTVSLNFADGTTASANLVIAFDGIHSVIRSQFAVDKPTYSGRIAYRGLLPMSAVSSYWPYSSGTLSWLAPNKHFLVFPISKDKLLNVVGFVTKPESELDGLKESWKSECLRTMLEKEYEGWNPMVQKIISALPPIVSQWKINDRELLSEWCYMGGKVVLGGDAAHAMLPQQGSGAGLAIEDAHVIGLAVRDYLANTDAGLAAYTSLYQDTRLPRAQKAQITSRQAAEVYDLKGPGFEGLTFEESLPVVRDKVVNRMAWVWNSSLEADYAAAKARACLP</sequence>
<dbReference type="Gene3D" id="3.50.50.60">
    <property type="entry name" value="FAD/NAD(P)-binding domain"/>
    <property type="match status" value="1"/>
</dbReference>
<dbReference type="GO" id="GO:0004497">
    <property type="term" value="F:monooxygenase activity"/>
    <property type="evidence" value="ECO:0007669"/>
    <property type="project" value="UniProtKB-KW"/>
</dbReference>
<dbReference type="AlphaFoldDB" id="A0A9P6VM74"/>
<dbReference type="PANTHER" id="PTHR13789:SF309">
    <property type="entry name" value="PUTATIVE (AFU_ORTHOLOGUE AFUA_6G14510)-RELATED"/>
    <property type="match status" value="1"/>
</dbReference>
<evidence type="ECO:0000256" key="4">
    <source>
        <dbReference type="ARBA" id="ARBA00023002"/>
    </source>
</evidence>
<keyword evidence="4" id="KW-0560">Oxidoreductase</keyword>
<comment type="similarity">
    <text evidence="1">Belongs to the paxM FAD-dependent monooxygenase family.</text>
</comment>
<dbReference type="EMBL" id="VNKQ01000006">
    <property type="protein sequence ID" value="KAG0650134.1"/>
    <property type="molecule type" value="Genomic_DNA"/>
</dbReference>
<evidence type="ECO:0000256" key="3">
    <source>
        <dbReference type="ARBA" id="ARBA00022827"/>
    </source>
</evidence>
<accession>A0A9P6VM74</accession>
<dbReference type="GO" id="GO:0071949">
    <property type="term" value="F:FAD binding"/>
    <property type="evidence" value="ECO:0007669"/>
    <property type="project" value="InterPro"/>
</dbReference>
<name>A0A9P6VM74_9HELO</name>
<dbReference type="PANTHER" id="PTHR13789">
    <property type="entry name" value="MONOOXYGENASE"/>
    <property type="match status" value="1"/>
</dbReference>
<evidence type="ECO:0000256" key="1">
    <source>
        <dbReference type="ARBA" id="ARBA00007992"/>
    </source>
</evidence>
<evidence type="ECO:0000256" key="2">
    <source>
        <dbReference type="ARBA" id="ARBA00022630"/>
    </source>
</evidence>